<evidence type="ECO:0000256" key="1">
    <source>
        <dbReference type="SAM" id="Phobius"/>
    </source>
</evidence>
<keyword evidence="1" id="KW-1133">Transmembrane helix</keyword>
<accession>A0A5C6E2H8</accession>
<evidence type="ECO:0000313" key="2">
    <source>
        <dbReference type="EMBL" id="TWU42704.1"/>
    </source>
</evidence>
<comment type="caution">
    <text evidence="2">The sequence shown here is derived from an EMBL/GenBank/DDBJ whole genome shotgun (WGS) entry which is preliminary data.</text>
</comment>
<feature type="transmembrane region" description="Helical" evidence="1">
    <location>
        <begin position="70"/>
        <end position="94"/>
    </location>
</feature>
<name>A0A5C6E2H8_9BACT</name>
<keyword evidence="1" id="KW-0472">Membrane</keyword>
<proteinExistence type="predicted"/>
<evidence type="ECO:0000313" key="3">
    <source>
        <dbReference type="Proteomes" id="UP000319143"/>
    </source>
</evidence>
<dbReference type="AlphaFoldDB" id="A0A5C6E2H8"/>
<organism evidence="2 3">
    <name type="scientific">Novipirellula artificiosorum</name>
    <dbReference type="NCBI Taxonomy" id="2528016"/>
    <lineage>
        <taxon>Bacteria</taxon>
        <taxon>Pseudomonadati</taxon>
        <taxon>Planctomycetota</taxon>
        <taxon>Planctomycetia</taxon>
        <taxon>Pirellulales</taxon>
        <taxon>Pirellulaceae</taxon>
        <taxon>Novipirellula</taxon>
    </lineage>
</organism>
<dbReference type="Proteomes" id="UP000319143">
    <property type="component" value="Unassembled WGS sequence"/>
</dbReference>
<reference evidence="2 3" key="1">
    <citation type="submission" date="2019-02" db="EMBL/GenBank/DDBJ databases">
        <title>Deep-cultivation of Planctomycetes and their phenomic and genomic characterization uncovers novel biology.</title>
        <authorList>
            <person name="Wiegand S."/>
            <person name="Jogler M."/>
            <person name="Boedeker C."/>
            <person name="Pinto D."/>
            <person name="Vollmers J."/>
            <person name="Rivas-Marin E."/>
            <person name="Kohn T."/>
            <person name="Peeters S.H."/>
            <person name="Heuer A."/>
            <person name="Rast P."/>
            <person name="Oberbeckmann S."/>
            <person name="Bunk B."/>
            <person name="Jeske O."/>
            <person name="Meyerdierks A."/>
            <person name="Storesund J.E."/>
            <person name="Kallscheuer N."/>
            <person name="Luecker S."/>
            <person name="Lage O.M."/>
            <person name="Pohl T."/>
            <person name="Merkel B.J."/>
            <person name="Hornburger P."/>
            <person name="Mueller R.-W."/>
            <person name="Bruemmer F."/>
            <person name="Labrenz M."/>
            <person name="Spormann A.M."/>
            <person name="Op Den Camp H."/>
            <person name="Overmann J."/>
            <person name="Amann R."/>
            <person name="Jetten M.S.M."/>
            <person name="Mascher T."/>
            <person name="Medema M.H."/>
            <person name="Devos D.P."/>
            <person name="Kaster A.-K."/>
            <person name="Ovreas L."/>
            <person name="Rohde M."/>
            <person name="Galperin M.Y."/>
            <person name="Jogler C."/>
        </authorList>
    </citation>
    <scope>NUCLEOTIDE SEQUENCE [LARGE SCALE GENOMIC DNA]</scope>
    <source>
        <strain evidence="2 3">Poly41</strain>
    </source>
</reference>
<gene>
    <name evidence="2" type="ORF">Poly41_10040</name>
</gene>
<keyword evidence="1" id="KW-0812">Transmembrane</keyword>
<dbReference type="InterPro" id="IPR021727">
    <property type="entry name" value="DUF3299"/>
</dbReference>
<evidence type="ECO:0008006" key="4">
    <source>
        <dbReference type="Google" id="ProtNLM"/>
    </source>
</evidence>
<feature type="transmembrane region" description="Helical" evidence="1">
    <location>
        <begin position="18"/>
        <end position="34"/>
    </location>
</feature>
<dbReference type="RefSeq" id="WP_231615404.1">
    <property type="nucleotide sequence ID" value="NZ_SJPV01000001.1"/>
</dbReference>
<dbReference type="Pfam" id="PF11736">
    <property type="entry name" value="DUF3299"/>
    <property type="match status" value="1"/>
</dbReference>
<sequence length="219" mass="23737">MSTADDAVDFPYRAVNRPAIASVFFFILALPGLIPTFAPMLVLAFVGLGTALVGARAIRRYPNEYSGGGLAMFGMIANLSLLIGGSSLHAYIFMTEVPEGYQRVPFYQLQQPDEGPDFPTEFATGIDGEDVFIKGYIHPSSGSGLLRQFILVPDLGTCCFGGQPKSTAMIEVTLAGGKSVEGGMIKRKLAGKFTVNRVPHKKTDFDNIVFYRLKADQVR</sequence>
<keyword evidence="3" id="KW-1185">Reference proteome</keyword>
<protein>
    <recommendedName>
        <fullName evidence="4">DUF4190 domain-containing protein</fullName>
    </recommendedName>
</protein>
<dbReference type="Gene3D" id="2.40.50.870">
    <property type="entry name" value="Protein of unknown function (DUF3299)"/>
    <property type="match status" value="1"/>
</dbReference>
<dbReference type="EMBL" id="SJPV01000001">
    <property type="protein sequence ID" value="TWU42704.1"/>
    <property type="molecule type" value="Genomic_DNA"/>
</dbReference>